<dbReference type="AlphaFoldDB" id="A0A8J3HVY5"/>
<sequence length="287" mass="33872">MLKACKRGFVNCVKLLQKVLKNIYEYIRKLFKGNVSQKIEVDIESKTTFVQEQSIELEQENILQILENNSVDQAESINNHDLTIALQYNNYLPNYKTNDEISSTEKSSRKTKHDNIRRILRIQRYNCFDVERIFGVNDNIFNKIKNDVELLKIVLQNSHDVDYIMNIYSKNNYVRNILEFTLNTTEIELDSRNRVKQCLDITLALYETKSIKVKDVFNEKRIRDSVLNCFKHKIEPVIQAKYQQKCNLDYLLKGVFSYKADEKLPMPSLQQLCIENLIRNTDARKNV</sequence>
<reference evidence="1 2" key="1">
    <citation type="journal article" date="2021" name="Microb. Ecol.">
        <title>Candidatus Mesenet longicola: Novel Endosymbionts of Brontispa longissima that Induce Cytoplasmic Incompatibility.</title>
        <authorList>
            <person name="Takano S."/>
            <person name="Gotoh Y."/>
            <person name="Hayashi T."/>
        </authorList>
    </citation>
    <scope>NUCLEOTIDE SEQUENCE [LARGE SCALE GENOMIC DNA]</scope>
    <source>
        <strain evidence="1">L5</strain>
    </source>
</reference>
<gene>
    <name evidence="1" type="ORF">sL5_02690</name>
</gene>
<proteinExistence type="predicted"/>
<dbReference type="Proteomes" id="UP000637906">
    <property type="component" value="Unassembled WGS sequence"/>
</dbReference>
<comment type="caution">
    <text evidence="1">The sequence shown here is derived from an EMBL/GenBank/DDBJ whole genome shotgun (WGS) entry which is preliminary data.</text>
</comment>
<evidence type="ECO:0000313" key="1">
    <source>
        <dbReference type="EMBL" id="GHM59276.1"/>
    </source>
</evidence>
<keyword evidence="2" id="KW-1185">Reference proteome</keyword>
<dbReference type="EMBL" id="BNGU01000006">
    <property type="protein sequence ID" value="GHM59276.1"/>
    <property type="molecule type" value="Genomic_DNA"/>
</dbReference>
<organism evidence="1 2">
    <name type="scientific">Candidatus Mesenet longicola</name>
    <dbReference type="NCBI Taxonomy" id="1892558"/>
    <lineage>
        <taxon>Bacteria</taxon>
        <taxon>Pseudomonadati</taxon>
        <taxon>Pseudomonadota</taxon>
        <taxon>Alphaproteobacteria</taxon>
        <taxon>Rickettsiales</taxon>
        <taxon>Anaplasmataceae</taxon>
        <taxon>Candidatus Mesenet</taxon>
    </lineage>
</organism>
<protein>
    <submittedName>
        <fullName evidence="1">Uncharacterized protein</fullName>
    </submittedName>
</protein>
<name>A0A8J3HVY5_9RICK</name>
<accession>A0A8J3HVY5</accession>
<evidence type="ECO:0000313" key="2">
    <source>
        <dbReference type="Proteomes" id="UP000637906"/>
    </source>
</evidence>